<dbReference type="Pfam" id="PF10328">
    <property type="entry name" value="7TM_GPCR_Srx"/>
    <property type="match status" value="1"/>
</dbReference>
<name>A0A4U5NY64_STECR</name>
<reference evidence="3 4" key="1">
    <citation type="journal article" date="2015" name="Genome Biol.">
        <title>Comparative genomics of Steinernema reveals deeply conserved gene regulatory networks.</title>
        <authorList>
            <person name="Dillman A.R."/>
            <person name="Macchietto M."/>
            <person name="Porter C.F."/>
            <person name="Rogers A."/>
            <person name="Williams B."/>
            <person name="Antoshechkin I."/>
            <person name="Lee M.M."/>
            <person name="Goodwin Z."/>
            <person name="Lu X."/>
            <person name="Lewis E.E."/>
            <person name="Goodrich-Blair H."/>
            <person name="Stock S.P."/>
            <person name="Adams B.J."/>
            <person name="Sternberg P.W."/>
            <person name="Mortazavi A."/>
        </authorList>
    </citation>
    <scope>NUCLEOTIDE SEQUENCE [LARGE SCALE GENOMIC DNA]</scope>
    <source>
        <strain evidence="3 4">ALL</strain>
    </source>
</reference>
<dbReference type="AlphaFoldDB" id="A0A4U5NY64"/>
<feature type="domain" description="7TM GPCR serpentine receptor class x (Srx)" evidence="2">
    <location>
        <begin position="31"/>
        <end position="86"/>
    </location>
</feature>
<dbReference type="InterPro" id="IPR019430">
    <property type="entry name" value="7TM_GPCR_serpentine_rcpt_Srx"/>
</dbReference>
<comment type="caution">
    <text evidence="3">The sequence shown here is derived from an EMBL/GenBank/DDBJ whole genome shotgun (WGS) entry which is preliminary data.</text>
</comment>
<proteinExistence type="predicted"/>
<reference evidence="3 4" key="2">
    <citation type="journal article" date="2019" name="G3 (Bethesda)">
        <title>Hybrid Assembly of the Genome of the Entomopathogenic Nematode Steinernema carpocapsae Identifies the X-Chromosome.</title>
        <authorList>
            <person name="Serra L."/>
            <person name="Macchietto M."/>
            <person name="Macias-Munoz A."/>
            <person name="McGill C.J."/>
            <person name="Rodriguez I.M."/>
            <person name="Rodriguez B."/>
            <person name="Murad R."/>
            <person name="Mortazavi A."/>
        </authorList>
    </citation>
    <scope>NUCLEOTIDE SEQUENCE [LARGE SCALE GENOMIC DNA]</scope>
    <source>
        <strain evidence="3 4">ALL</strain>
    </source>
</reference>
<feature type="transmembrane region" description="Helical" evidence="1">
    <location>
        <begin position="24"/>
        <end position="46"/>
    </location>
</feature>
<keyword evidence="1" id="KW-0472">Membrane</keyword>
<keyword evidence="4" id="KW-1185">Reference proteome</keyword>
<evidence type="ECO:0000313" key="4">
    <source>
        <dbReference type="Proteomes" id="UP000298663"/>
    </source>
</evidence>
<dbReference type="Proteomes" id="UP000298663">
    <property type="component" value="Unassembled WGS sequence"/>
</dbReference>
<organism evidence="3 4">
    <name type="scientific">Steinernema carpocapsae</name>
    <name type="common">Entomopathogenic nematode</name>
    <dbReference type="NCBI Taxonomy" id="34508"/>
    <lineage>
        <taxon>Eukaryota</taxon>
        <taxon>Metazoa</taxon>
        <taxon>Ecdysozoa</taxon>
        <taxon>Nematoda</taxon>
        <taxon>Chromadorea</taxon>
        <taxon>Rhabditida</taxon>
        <taxon>Tylenchina</taxon>
        <taxon>Panagrolaimomorpha</taxon>
        <taxon>Strongyloidoidea</taxon>
        <taxon>Steinernematidae</taxon>
        <taxon>Steinernema</taxon>
    </lineage>
</organism>
<dbReference type="EMBL" id="AZBU02000003">
    <property type="protein sequence ID" value="TKR88243.1"/>
    <property type="molecule type" value="Genomic_DNA"/>
</dbReference>
<dbReference type="OrthoDB" id="5825164at2759"/>
<evidence type="ECO:0000256" key="1">
    <source>
        <dbReference type="SAM" id="Phobius"/>
    </source>
</evidence>
<sequence>MQPSFFLPYSITTREENMATPSDITAASIIILLGLFGVTVNSYVFFAVSKSKTFGYAFGRICMSHTVANIGITGVFASLVGPITLL</sequence>
<protein>
    <recommendedName>
        <fullName evidence="2">7TM GPCR serpentine receptor class x (Srx) domain-containing protein</fullName>
    </recommendedName>
</protein>
<feature type="transmembrane region" description="Helical" evidence="1">
    <location>
        <begin position="67"/>
        <end position="85"/>
    </location>
</feature>
<keyword evidence="1" id="KW-0812">Transmembrane</keyword>
<evidence type="ECO:0000259" key="2">
    <source>
        <dbReference type="Pfam" id="PF10328"/>
    </source>
</evidence>
<evidence type="ECO:0000313" key="3">
    <source>
        <dbReference type="EMBL" id="TKR88243.1"/>
    </source>
</evidence>
<accession>A0A4U5NY64</accession>
<gene>
    <name evidence="3" type="ORF">L596_012518</name>
</gene>
<keyword evidence="1" id="KW-1133">Transmembrane helix</keyword>